<accession>A0A024HUG5</accession>
<dbReference type="AlphaFoldDB" id="A0A024HUG5"/>
<keyword evidence="1" id="KW-0472">Membrane</keyword>
<protein>
    <recommendedName>
        <fullName evidence="3">VanZ-like domain-containing protein</fullName>
    </recommendedName>
</protein>
<feature type="transmembrane region" description="Helical" evidence="1">
    <location>
        <begin position="50"/>
        <end position="69"/>
    </location>
</feature>
<evidence type="ECO:0000256" key="1">
    <source>
        <dbReference type="SAM" id="Phobius"/>
    </source>
</evidence>
<sequence length="134" mass="14725">MRRYVAKESMSNIRIVFIITGATFLVLTHLDDTYYRDWVYSNQIADFGLANYLPSITGTITAIFLLIGLSKESFKKAPSSAFGLMVGCVIYEVMQPTLGTGVFDWLDLVAVVIAGCIVVSALKISNKKMVNTAT</sequence>
<feature type="transmembrane region" description="Helical" evidence="1">
    <location>
        <begin position="12"/>
        <end position="30"/>
    </location>
</feature>
<evidence type="ECO:0000313" key="2">
    <source>
        <dbReference type="EMBL" id="CDK41220.1"/>
    </source>
</evidence>
<gene>
    <name evidence="2" type="primary">vscspa3-10</name>
</gene>
<feature type="transmembrane region" description="Helical" evidence="1">
    <location>
        <begin position="81"/>
        <end position="99"/>
    </location>
</feature>
<name>A0A024HUG5_9VIBR</name>
<reference evidence="2" key="1">
    <citation type="submission" date="2013-11" db="EMBL/GenBank/DDBJ databases">
        <title>Unveiling the pan-genome of the SXT/R391 family of ICEs: Molecular characterization of new variable regions of SXT/R391-like ICEs detected in genomes of Pseudoalteromonas sp. and Vibrio scophthalmi.</title>
        <authorList>
            <person name="Rodriguez-Blanco A."/>
            <person name="Lemos M."/>
            <person name="Osorio C.R."/>
        </authorList>
    </citation>
    <scope>NUCLEOTIDE SEQUENCE</scope>
    <source>
        <strain evidence="2">YF7</strain>
    </source>
</reference>
<evidence type="ECO:0008006" key="3">
    <source>
        <dbReference type="Google" id="ProtNLM"/>
    </source>
</evidence>
<proteinExistence type="predicted"/>
<feature type="transmembrane region" description="Helical" evidence="1">
    <location>
        <begin position="105"/>
        <end position="122"/>
    </location>
</feature>
<organism evidence="2">
    <name type="scientific">Vibrio scophthalmi</name>
    <dbReference type="NCBI Taxonomy" id="45658"/>
    <lineage>
        <taxon>Bacteria</taxon>
        <taxon>Pseudomonadati</taxon>
        <taxon>Pseudomonadota</taxon>
        <taxon>Gammaproteobacteria</taxon>
        <taxon>Vibrionales</taxon>
        <taxon>Vibrionaceae</taxon>
        <taxon>Vibrio</taxon>
    </lineage>
</organism>
<keyword evidence="1" id="KW-0812">Transmembrane</keyword>
<dbReference type="EMBL" id="HG794400">
    <property type="protein sequence ID" value="CDK41220.1"/>
    <property type="molecule type" value="Genomic_DNA"/>
</dbReference>
<keyword evidence="1" id="KW-1133">Transmembrane helix</keyword>